<proteinExistence type="predicted"/>
<accession>A0A212ISE3</accession>
<evidence type="ECO:0000313" key="1">
    <source>
        <dbReference type="EMBL" id="SBV69734.1"/>
    </source>
</evidence>
<evidence type="ECO:0008006" key="2">
    <source>
        <dbReference type="Google" id="ProtNLM"/>
    </source>
</evidence>
<dbReference type="RefSeq" id="WP_032669172.1">
    <property type="nucleotide sequence ID" value="NZ_LT598673.1"/>
</dbReference>
<dbReference type="AlphaFoldDB" id="A0A212ISE3"/>
<reference evidence="1" key="1">
    <citation type="submission" date="2016-04" db="EMBL/GenBank/DDBJ databases">
        <authorList>
            <person name="Evans L.H."/>
            <person name="Alamgir A."/>
            <person name="Owens N."/>
            <person name="Weber N.D."/>
            <person name="Virtaneva K."/>
            <person name="Barbian K."/>
            <person name="Babar A."/>
            <person name="Rosenke K."/>
        </authorList>
    </citation>
    <scope>NUCLEOTIDE SEQUENCE</scope>
    <source>
        <strain evidence="1">86-2</strain>
    </source>
</reference>
<dbReference type="InterPro" id="IPR025048">
    <property type="entry name" value="DUF3987"/>
</dbReference>
<name>A0A212ISE3_9ENTR</name>
<dbReference type="Pfam" id="PF13148">
    <property type="entry name" value="DUF3987"/>
    <property type="match status" value="1"/>
</dbReference>
<gene>
    <name evidence="1" type="primary">yfjI</name>
    <name evidence="1" type="ORF">KL86CIT2_800046</name>
</gene>
<protein>
    <recommendedName>
        <fullName evidence="2">DUF3987 domain-containing protein</fullName>
    </recommendedName>
</protein>
<sequence length="471" mass="53778">MLISRPFPVQVLPLIIRNAVYEVTQNTQAPLALVAASALGAISLASQNGIDVCRFNHLRSPVSLFLLTLADSGERKSSVDKALMKPLYDLEEQKFIQYMRDYETWENNMQVFNTQQKALTSKLKSEIRRNKDSSATEAQLKALMENRPEEPVRYKLMFNDATPAAIKQFLCGQWRAIGITSDEAGTIFKGHTLNDLPFINKMWDGSTFSVERKCSPEQFIKDARVTLSAMLQPVIFRAYQESNGEMAKGIGFFARALLCQPDSTQGYRKITSPVTSTEHLPVFHQRLMEIITENMIRHDENKRECLFFCPEAEQRMIEFYNKVESEMGMLGFLSDFKDYASKVTENMARVAALLHYFEGSGGDISLIAVEAAIQIISWYVDEYVRLFSKQQESTLVGSEAHDLYCWIKEYCVRNTIPYLRKNTILQYGPNRFRNKATVSELLSTLYSQRKIMAAKRGKTIFIQPVETTDLV</sequence>
<dbReference type="EMBL" id="FLUA01000083">
    <property type="protein sequence ID" value="SBV69734.1"/>
    <property type="molecule type" value="Genomic_DNA"/>
</dbReference>
<organism evidence="1">
    <name type="scientific">uncultured Citrobacter sp</name>
    <dbReference type="NCBI Taxonomy" id="200446"/>
    <lineage>
        <taxon>Bacteria</taxon>
        <taxon>Pseudomonadati</taxon>
        <taxon>Pseudomonadota</taxon>
        <taxon>Gammaproteobacteria</taxon>
        <taxon>Enterobacterales</taxon>
        <taxon>Enterobacteriaceae</taxon>
        <taxon>Citrobacter</taxon>
        <taxon>environmental samples</taxon>
    </lineage>
</organism>